<dbReference type="Proteomes" id="UP000326041">
    <property type="component" value="Chromosome"/>
</dbReference>
<proteinExistence type="predicted"/>
<evidence type="ECO:0000313" key="1">
    <source>
        <dbReference type="EMBL" id="QEV08713.1"/>
    </source>
</evidence>
<evidence type="ECO:0000313" key="2">
    <source>
        <dbReference type="Proteomes" id="UP000326041"/>
    </source>
</evidence>
<keyword evidence="2" id="KW-1185">Reference proteome</keyword>
<protein>
    <submittedName>
        <fullName evidence="1">Uncharacterized protein</fullName>
    </submittedName>
</protein>
<accession>A0ABX6B316</accession>
<dbReference type="EMBL" id="CP023697">
    <property type="protein sequence ID" value="QEV08713.1"/>
    <property type="molecule type" value="Genomic_DNA"/>
</dbReference>
<gene>
    <name evidence="1" type="ORF">CP972_26490</name>
</gene>
<name>A0ABX6B316_9ACTN</name>
<dbReference type="RefSeq" id="WP_055607759.1">
    <property type="nucleotide sequence ID" value="NZ_CP023697.1"/>
</dbReference>
<reference evidence="1 2" key="1">
    <citation type="submission" date="2017-09" db="EMBL/GenBank/DDBJ databases">
        <authorList>
            <person name="Lee N."/>
            <person name="Cho B.-K."/>
        </authorList>
    </citation>
    <scope>NUCLEOTIDE SEQUENCE [LARGE SCALE GENOMIC DNA]</scope>
    <source>
        <strain evidence="1 2">ATCC 13879</strain>
    </source>
</reference>
<dbReference type="GeneID" id="95538049"/>
<organism evidence="1 2">
    <name type="scientific">Streptomyces prasinus</name>
    <dbReference type="NCBI Taxonomy" id="67345"/>
    <lineage>
        <taxon>Bacteria</taxon>
        <taxon>Bacillati</taxon>
        <taxon>Actinomycetota</taxon>
        <taxon>Actinomycetes</taxon>
        <taxon>Kitasatosporales</taxon>
        <taxon>Streptomycetaceae</taxon>
        <taxon>Streptomyces</taxon>
    </lineage>
</organism>
<sequence length="219" mass="24504">MHDKPLSQLAGHLLRRLPGASHPARRRVGPDRFGLDEEKVLRFTEDRLDPAEEPRLAQEVAEVLPLGWSLSPRAKERLHAVTEHLGGERRLLEWLDRHPGLPRLTARLVVLMGTLDRYSDDAEVVEALRASRAEDPFPAGLENVLPPGTSEETLGDISYRIDELLFERHTQDATRLALATTDWLRDAARRSAPSSAGISEMRDLMTHLHQDISEADAAA</sequence>